<dbReference type="EMBL" id="GBEZ01017645">
    <property type="protein sequence ID" value="JAC68711.1"/>
    <property type="molecule type" value="Transcribed_RNA"/>
</dbReference>
<dbReference type="AlphaFoldDB" id="A0A061RDZ1"/>
<reference evidence="2" key="1">
    <citation type="submission" date="2014-05" db="EMBL/GenBank/DDBJ databases">
        <title>The transcriptome of the halophilic microalga Tetraselmis sp. GSL018 isolated from the Great Salt Lake, Utah.</title>
        <authorList>
            <person name="Jinkerson R.E."/>
            <person name="D'Adamo S."/>
            <person name="Posewitz M.C."/>
        </authorList>
    </citation>
    <scope>NUCLEOTIDE SEQUENCE</scope>
    <source>
        <strain evidence="2">GSL018</strain>
    </source>
</reference>
<proteinExistence type="predicted"/>
<evidence type="ECO:0000256" key="1">
    <source>
        <dbReference type="SAM" id="MobiDB-lite"/>
    </source>
</evidence>
<organism evidence="2">
    <name type="scientific">Tetraselmis sp. GSL018</name>
    <dbReference type="NCBI Taxonomy" id="582737"/>
    <lineage>
        <taxon>Eukaryota</taxon>
        <taxon>Viridiplantae</taxon>
        <taxon>Chlorophyta</taxon>
        <taxon>core chlorophytes</taxon>
        <taxon>Chlorodendrophyceae</taxon>
        <taxon>Chlorodendrales</taxon>
        <taxon>Chlorodendraceae</taxon>
        <taxon>Tetraselmis</taxon>
    </lineage>
</organism>
<sequence>QSTSVTRRGMGFERLCWAQFDAAGQRGEKPLEISKTVCCCAAPERPMVQSGRDKKRGFAETRGSGKAMQSTARGALPPLPVPCYG</sequence>
<feature type="region of interest" description="Disordered" evidence="1">
    <location>
        <begin position="50"/>
        <end position="85"/>
    </location>
</feature>
<feature type="non-terminal residue" evidence="2">
    <location>
        <position position="1"/>
    </location>
</feature>
<feature type="non-terminal residue" evidence="2">
    <location>
        <position position="85"/>
    </location>
</feature>
<evidence type="ECO:0000313" key="2">
    <source>
        <dbReference type="EMBL" id="JAC68711.1"/>
    </source>
</evidence>
<name>A0A061RDZ1_9CHLO</name>
<gene>
    <name evidence="2" type="ORF">TSPGSL018_8086</name>
</gene>
<protein>
    <submittedName>
        <fullName evidence="2">Uncharacterized protein</fullName>
    </submittedName>
</protein>
<accession>A0A061RDZ1</accession>